<protein>
    <submittedName>
        <fullName evidence="1">Uncharacterized protein</fullName>
    </submittedName>
</protein>
<reference evidence="1" key="1">
    <citation type="submission" date="2023-03" db="UniProtKB">
        <authorList>
            <consortium name="EnsemblPlants"/>
        </authorList>
    </citation>
    <scope>IDENTIFICATION</scope>
</reference>
<dbReference type="AlphaFoldDB" id="A0A9I9E367"/>
<organism evidence="1">
    <name type="scientific">Cucumis melo</name>
    <name type="common">Muskmelon</name>
    <dbReference type="NCBI Taxonomy" id="3656"/>
    <lineage>
        <taxon>Eukaryota</taxon>
        <taxon>Viridiplantae</taxon>
        <taxon>Streptophyta</taxon>
        <taxon>Embryophyta</taxon>
        <taxon>Tracheophyta</taxon>
        <taxon>Spermatophyta</taxon>
        <taxon>Magnoliopsida</taxon>
        <taxon>eudicotyledons</taxon>
        <taxon>Gunneridae</taxon>
        <taxon>Pentapetalae</taxon>
        <taxon>rosids</taxon>
        <taxon>fabids</taxon>
        <taxon>Cucurbitales</taxon>
        <taxon>Cucurbitaceae</taxon>
        <taxon>Benincaseae</taxon>
        <taxon>Cucumis</taxon>
    </lineage>
</organism>
<proteinExistence type="predicted"/>
<dbReference type="EnsemblPlants" id="MELO3C028006.2.1">
    <property type="protein sequence ID" value="MELO3C028006.2.1"/>
    <property type="gene ID" value="MELO3C028006.2"/>
</dbReference>
<dbReference type="Gramene" id="MELO3C028006.2.1">
    <property type="protein sequence ID" value="MELO3C028006.2.1"/>
    <property type="gene ID" value="MELO3C028006.2"/>
</dbReference>
<name>A0A9I9E367_CUCME</name>
<evidence type="ECO:0000313" key="1">
    <source>
        <dbReference type="EnsemblPlants" id="MELO3C028006.2.1"/>
    </source>
</evidence>
<accession>A0A9I9E367</accession>
<sequence>MRRAKCQVDLYNYYFNISKKELDLNYCVFVKVVEKKCSQAFAFLYQFSGLKMYEPNPTK</sequence>